<accession>A0A7D7Q9G2</accession>
<dbReference type="Proteomes" id="UP000514713">
    <property type="component" value="Chromosome"/>
</dbReference>
<dbReference type="AlphaFoldDB" id="A0A7D7Q9G2"/>
<sequence length="65" mass="7555">MRNKIRSFAPVYLALNVKNAIAPLQDILFPFLPLGNYIIFRFLDLTDNTIQETLPFILINKIHKP</sequence>
<proteinExistence type="predicted"/>
<reference evidence="2" key="1">
    <citation type="submission" date="2020-06" db="EMBL/GenBank/DDBJ databases">
        <title>Nostoc edaphicum CCNP1411 genome.</title>
        <authorList>
            <person name="Fidor A."/>
            <person name="Grabski M."/>
            <person name="Gawor J."/>
            <person name="Gromadka R."/>
            <person name="Wegrzyn G."/>
            <person name="Mazur-Marzec H."/>
        </authorList>
    </citation>
    <scope>NUCLEOTIDE SEQUENCE [LARGE SCALE GENOMIC DNA]</scope>
    <source>
        <strain evidence="2">CCNP1411</strain>
    </source>
</reference>
<evidence type="ECO:0000313" key="2">
    <source>
        <dbReference type="Proteomes" id="UP000514713"/>
    </source>
</evidence>
<evidence type="ECO:0000313" key="1">
    <source>
        <dbReference type="EMBL" id="QMS87375.1"/>
    </source>
</evidence>
<name>A0A7D7Q9G2_9NOSO</name>
<dbReference type="KEGG" id="ned:HUN01_07195"/>
<organism evidence="1 2">
    <name type="scientific">Nostoc edaphicum CCNP1411</name>
    <dbReference type="NCBI Taxonomy" id="1472755"/>
    <lineage>
        <taxon>Bacteria</taxon>
        <taxon>Bacillati</taxon>
        <taxon>Cyanobacteriota</taxon>
        <taxon>Cyanophyceae</taxon>
        <taxon>Nostocales</taxon>
        <taxon>Nostocaceae</taxon>
        <taxon>Nostoc</taxon>
    </lineage>
</organism>
<keyword evidence="2" id="KW-1185">Reference proteome</keyword>
<protein>
    <submittedName>
        <fullName evidence="1">Uncharacterized protein</fullName>
    </submittedName>
</protein>
<dbReference type="RefSeq" id="WP_181930696.1">
    <property type="nucleotide sequence ID" value="NZ_CP054698.1"/>
</dbReference>
<gene>
    <name evidence="1" type="ORF">HUN01_07195</name>
</gene>
<dbReference type="EMBL" id="CP054698">
    <property type="protein sequence ID" value="QMS87375.1"/>
    <property type="molecule type" value="Genomic_DNA"/>
</dbReference>